<evidence type="ECO:0000313" key="4">
    <source>
        <dbReference type="EMBL" id="OAG21539.1"/>
    </source>
</evidence>
<dbReference type="GO" id="GO:0006753">
    <property type="term" value="P:nucleoside phosphate metabolic process"/>
    <property type="evidence" value="ECO:0007669"/>
    <property type="project" value="TreeGrafter"/>
</dbReference>
<dbReference type="GeneID" id="29119936"/>
<gene>
    <name evidence="4" type="ORF">CC77DRAFT_933850</name>
</gene>
<name>A0A177DS26_ALTAL</name>
<sequence length="200" mass="22837">MKKNDKSLNRVIFLRGGSVAVLMILRPKDARNERYVILTEQPRIGACSTAFLEIPAGMLDDKSGDVIGKAMQEIEEETSLRVRGEELIDLTAMALEQAETKEHLQKALYMSPANLDEYIPLLLWEKDLDRKEIEALKGKLTGERAKDELITLRVRDYEVLWKEGARDAKTLAAWALYEGLNRAGKIEKRLQEIRIGRTQR</sequence>
<dbReference type="OMA" id="VLMDHFN"/>
<keyword evidence="2" id="KW-0378">Hydrolase</keyword>
<comment type="cofactor">
    <cofactor evidence="1">
        <name>Mg(2+)</name>
        <dbReference type="ChEBI" id="CHEBI:18420"/>
    </cofactor>
</comment>
<dbReference type="CDD" id="cd03424">
    <property type="entry name" value="NUDIX_ADPRase_Nudt5_UGPPase_Nudt14"/>
    <property type="match status" value="1"/>
</dbReference>
<accession>A0A177DS26</accession>
<dbReference type="Gene3D" id="3.90.79.10">
    <property type="entry name" value="Nucleoside Triphosphate Pyrophosphohydrolase"/>
    <property type="match status" value="1"/>
</dbReference>
<dbReference type="PROSITE" id="PS51462">
    <property type="entry name" value="NUDIX"/>
    <property type="match status" value="1"/>
</dbReference>
<dbReference type="SUPFAM" id="SSF55811">
    <property type="entry name" value="Nudix"/>
    <property type="match status" value="1"/>
</dbReference>
<dbReference type="STRING" id="5599.A0A177DS26"/>
<dbReference type="InterPro" id="IPR000086">
    <property type="entry name" value="NUDIX_hydrolase_dom"/>
</dbReference>
<evidence type="ECO:0000313" key="5">
    <source>
        <dbReference type="Proteomes" id="UP000077248"/>
    </source>
</evidence>
<dbReference type="GO" id="GO:0080041">
    <property type="term" value="F:ADP-ribose pyrophosphohydrolase activity"/>
    <property type="evidence" value="ECO:0007669"/>
    <property type="project" value="TreeGrafter"/>
</dbReference>
<dbReference type="AlphaFoldDB" id="A0A177DS26"/>
<dbReference type="Proteomes" id="UP000077248">
    <property type="component" value="Unassembled WGS sequence"/>
</dbReference>
<evidence type="ECO:0000256" key="2">
    <source>
        <dbReference type="ARBA" id="ARBA00022801"/>
    </source>
</evidence>
<keyword evidence="5" id="KW-1185">Reference proteome</keyword>
<dbReference type="InterPro" id="IPR015797">
    <property type="entry name" value="NUDIX_hydrolase-like_dom_sf"/>
</dbReference>
<dbReference type="VEuPathDB" id="FungiDB:CC77DRAFT_933850"/>
<dbReference type="PANTHER" id="PTHR11839:SF18">
    <property type="entry name" value="NUDIX HYDROLASE DOMAIN-CONTAINING PROTEIN"/>
    <property type="match status" value="1"/>
</dbReference>
<evidence type="ECO:0000259" key="3">
    <source>
        <dbReference type="PROSITE" id="PS51462"/>
    </source>
</evidence>
<protein>
    <recommendedName>
        <fullName evidence="3">Nudix hydrolase domain-containing protein</fullName>
    </recommendedName>
</protein>
<dbReference type="GO" id="GO:0080042">
    <property type="term" value="F:ADP-glucose pyrophosphohydrolase activity"/>
    <property type="evidence" value="ECO:0007669"/>
    <property type="project" value="TreeGrafter"/>
</dbReference>
<organism evidence="4 5">
    <name type="scientific">Alternaria alternata</name>
    <name type="common">Alternaria rot fungus</name>
    <name type="synonym">Torula alternata</name>
    <dbReference type="NCBI Taxonomy" id="5599"/>
    <lineage>
        <taxon>Eukaryota</taxon>
        <taxon>Fungi</taxon>
        <taxon>Dikarya</taxon>
        <taxon>Ascomycota</taxon>
        <taxon>Pezizomycotina</taxon>
        <taxon>Dothideomycetes</taxon>
        <taxon>Pleosporomycetidae</taxon>
        <taxon>Pleosporales</taxon>
        <taxon>Pleosporineae</taxon>
        <taxon>Pleosporaceae</taxon>
        <taxon>Alternaria</taxon>
        <taxon>Alternaria sect. Alternaria</taxon>
        <taxon>Alternaria alternata complex</taxon>
    </lineage>
</organism>
<dbReference type="EMBL" id="KV441476">
    <property type="protein sequence ID" value="OAG21539.1"/>
    <property type="molecule type" value="Genomic_DNA"/>
</dbReference>
<evidence type="ECO:0000256" key="1">
    <source>
        <dbReference type="ARBA" id="ARBA00001946"/>
    </source>
</evidence>
<dbReference type="GO" id="GO:0019693">
    <property type="term" value="P:ribose phosphate metabolic process"/>
    <property type="evidence" value="ECO:0007669"/>
    <property type="project" value="TreeGrafter"/>
</dbReference>
<feature type="domain" description="Nudix hydrolase" evidence="3">
    <location>
        <begin position="14"/>
        <end position="178"/>
    </location>
</feature>
<dbReference type="PANTHER" id="PTHR11839">
    <property type="entry name" value="UDP/ADP-SUGAR PYROPHOSPHATASE"/>
    <property type="match status" value="1"/>
</dbReference>
<proteinExistence type="predicted"/>
<dbReference type="KEGG" id="aalt:CC77DRAFT_933850"/>
<dbReference type="RefSeq" id="XP_018386960.1">
    <property type="nucleotide sequence ID" value="XM_018534342.1"/>
</dbReference>
<reference evidence="4 5" key="1">
    <citation type="submission" date="2016-05" db="EMBL/GenBank/DDBJ databases">
        <title>Comparative analysis of secretome profiles of manganese(II)-oxidizing ascomycete fungi.</title>
        <authorList>
            <consortium name="DOE Joint Genome Institute"/>
            <person name="Zeiner C.A."/>
            <person name="Purvine S.O."/>
            <person name="Zink E.M."/>
            <person name="Wu S."/>
            <person name="Pasa-Tolic L."/>
            <person name="Chaput D.L."/>
            <person name="Haridas S."/>
            <person name="Grigoriev I.V."/>
            <person name="Santelli C.M."/>
            <person name="Hansel C.M."/>
        </authorList>
    </citation>
    <scope>NUCLEOTIDE SEQUENCE [LARGE SCALE GENOMIC DNA]</scope>
    <source>
        <strain evidence="4 5">SRC1lrK2f</strain>
    </source>
</reference>